<feature type="region of interest" description="Disordered" evidence="1">
    <location>
        <begin position="102"/>
        <end position="183"/>
    </location>
</feature>
<proteinExistence type="predicted"/>
<feature type="region of interest" description="Disordered" evidence="1">
    <location>
        <begin position="1"/>
        <end position="49"/>
    </location>
</feature>
<feature type="region of interest" description="Disordered" evidence="1">
    <location>
        <begin position="199"/>
        <end position="256"/>
    </location>
</feature>
<name>A0A3N4L9D8_9PEZI</name>
<keyword evidence="3" id="KW-1185">Reference proteome</keyword>
<feature type="compositionally biased region" description="Basic residues" evidence="1">
    <location>
        <begin position="417"/>
        <end position="429"/>
    </location>
</feature>
<dbReference type="AlphaFoldDB" id="A0A3N4L9D8"/>
<feature type="compositionally biased region" description="Polar residues" evidence="1">
    <location>
        <begin position="121"/>
        <end position="151"/>
    </location>
</feature>
<evidence type="ECO:0000256" key="1">
    <source>
        <dbReference type="SAM" id="MobiDB-lite"/>
    </source>
</evidence>
<protein>
    <submittedName>
        <fullName evidence="2">Uncharacterized protein</fullName>
    </submittedName>
</protein>
<organism evidence="2 3">
    <name type="scientific">Terfezia boudieri ATCC MYA-4762</name>
    <dbReference type="NCBI Taxonomy" id="1051890"/>
    <lineage>
        <taxon>Eukaryota</taxon>
        <taxon>Fungi</taxon>
        <taxon>Dikarya</taxon>
        <taxon>Ascomycota</taxon>
        <taxon>Pezizomycotina</taxon>
        <taxon>Pezizomycetes</taxon>
        <taxon>Pezizales</taxon>
        <taxon>Pezizaceae</taxon>
        <taxon>Terfezia</taxon>
    </lineage>
</organism>
<dbReference type="EMBL" id="ML121588">
    <property type="protein sequence ID" value="RPB19517.1"/>
    <property type="molecule type" value="Genomic_DNA"/>
</dbReference>
<reference evidence="2 3" key="1">
    <citation type="journal article" date="2018" name="Nat. Ecol. Evol.">
        <title>Pezizomycetes genomes reveal the molecular basis of ectomycorrhizal truffle lifestyle.</title>
        <authorList>
            <person name="Murat C."/>
            <person name="Payen T."/>
            <person name="Noel B."/>
            <person name="Kuo A."/>
            <person name="Morin E."/>
            <person name="Chen J."/>
            <person name="Kohler A."/>
            <person name="Krizsan K."/>
            <person name="Balestrini R."/>
            <person name="Da Silva C."/>
            <person name="Montanini B."/>
            <person name="Hainaut M."/>
            <person name="Levati E."/>
            <person name="Barry K.W."/>
            <person name="Belfiori B."/>
            <person name="Cichocki N."/>
            <person name="Clum A."/>
            <person name="Dockter R.B."/>
            <person name="Fauchery L."/>
            <person name="Guy J."/>
            <person name="Iotti M."/>
            <person name="Le Tacon F."/>
            <person name="Lindquist E.A."/>
            <person name="Lipzen A."/>
            <person name="Malagnac F."/>
            <person name="Mello A."/>
            <person name="Molinier V."/>
            <person name="Miyauchi S."/>
            <person name="Poulain J."/>
            <person name="Riccioni C."/>
            <person name="Rubini A."/>
            <person name="Sitrit Y."/>
            <person name="Splivallo R."/>
            <person name="Traeger S."/>
            <person name="Wang M."/>
            <person name="Zifcakova L."/>
            <person name="Wipf D."/>
            <person name="Zambonelli A."/>
            <person name="Paolocci F."/>
            <person name="Nowrousian M."/>
            <person name="Ottonello S."/>
            <person name="Baldrian P."/>
            <person name="Spatafora J.W."/>
            <person name="Henrissat B."/>
            <person name="Nagy L.G."/>
            <person name="Aury J.M."/>
            <person name="Wincker P."/>
            <person name="Grigoriev I.V."/>
            <person name="Bonfante P."/>
            <person name="Martin F.M."/>
        </authorList>
    </citation>
    <scope>NUCLEOTIDE SEQUENCE [LARGE SCALE GENOMIC DNA]</scope>
    <source>
        <strain evidence="2 3">ATCC MYA-4762</strain>
    </source>
</reference>
<dbReference type="STRING" id="1051890.A0A3N4L9D8"/>
<feature type="compositionally biased region" description="Basic residues" evidence="1">
    <location>
        <begin position="217"/>
        <end position="229"/>
    </location>
</feature>
<feature type="region of interest" description="Disordered" evidence="1">
    <location>
        <begin position="288"/>
        <end position="312"/>
    </location>
</feature>
<dbReference type="Proteomes" id="UP000267821">
    <property type="component" value="Unassembled WGS sequence"/>
</dbReference>
<feature type="compositionally biased region" description="Basic and acidic residues" evidence="1">
    <location>
        <begin position="167"/>
        <end position="183"/>
    </location>
</feature>
<evidence type="ECO:0000313" key="3">
    <source>
        <dbReference type="Proteomes" id="UP000267821"/>
    </source>
</evidence>
<evidence type="ECO:0000313" key="2">
    <source>
        <dbReference type="EMBL" id="RPB19517.1"/>
    </source>
</evidence>
<dbReference type="OrthoDB" id="608866at2759"/>
<gene>
    <name evidence="2" type="ORF">L211DRAFT_871235</name>
</gene>
<accession>A0A3N4L9D8</accession>
<dbReference type="InParanoid" id="A0A3N4L9D8"/>
<sequence>MTGGKTSDLATILVEDPDPEFKQDMPNGKIKGRARRRNSNSPTLDVAERLGFPNSFPKALRRERKPFSHEEDDALLKGFQVTGALLTRDKFSRFRNAFPDKYTQAGFKAKPKHPPKPPRSCPTTGTSEELNTDPLDSSSVEPQHQFDTPTDVSGLEDFNLGPPSQLEGHHDHHSDDHSRKAGDSDFNVSIIQEFLGANSSMRDWDPDADSDTEGDHHQHHHHHHHHHHRGDSLFASSASDGHDGRNSPSTPGVGVGRVVTSSMQAMSVEATLVEDFRARIFDQGDLFPADQPGEAVGKEGSVGVGHEDEDRVEGGGVAHDLVRWEDMVTHPIFTLDTGPPAPGMGMDGSVTLAPINPALLGGVQSGEGGESVVPGLSALLEEINGGAESGGDAGASALGVGDGMGGPERPVTASSVARKRQNTGRRKRKDKVEEVTWGEGEGDTGGVMEKRVSASAAAREKRRRTGDKKTSMS</sequence>
<feature type="region of interest" description="Disordered" evidence="1">
    <location>
        <begin position="387"/>
        <end position="473"/>
    </location>
</feature>